<name>A0A2T2NX52_CORCC</name>
<feature type="region of interest" description="Disordered" evidence="1">
    <location>
        <begin position="62"/>
        <end position="91"/>
    </location>
</feature>
<dbReference type="Proteomes" id="UP000240883">
    <property type="component" value="Unassembled WGS sequence"/>
</dbReference>
<reference evidence="2 3" key="1">
    <citation type="journal article" date="2018" name="Front. Microbiol.">
        <title>Genome-Wide Analysis of Corynespora cassiicola Leaf Fall Disease Putative Effectors.</title>
        <authorList>
            <person name="Lopez D."/>
            <person name="Ribeiro S."/>
            <person name="Label P."/>
            <person name="Fumanal B."/>
            <person name="Venisse J.S."/>
            <person name="Kohler A."/>
            <person name="de Oliveira R.R."/>
            <person name="Labutti K."/>
            <person name="Lipzen A."/>
            <person name="Lail K."/>
            <person name="Bauer D."/>
            <person name="Ohm R.A."/>
            <person name="Barry K.W."/>
            <person name="Spatafora J."/>
            <person name="Grigoriev I.V."/>
            <person name="Martin F.M."/>
            <person name="Pujade-Renaud V."/>
        </authorList>
    </citation>
    <scope>NUCLEOTIDE SEQUENCE [LARGE SCALE GENOMIC DNA]</scope>
    <source>
        <strain evidence="2 3">Philippines</strain>
    </source>
</reference>
<evidence type="ECO:0000313" key="3">
    <source>
        <dbReference type="Proteomes" id="UP000240883"/>
    </source>
</evidence>
<dbReference type="EMBL" id="KZ678132">
    <property type="protein sequence ID" value="PSN69939.1"/>
    <property type="molecule type" value="Genomic_DNA"/>
</dbReference>
<accession>A0A2T2NX52</accession>
<sequence>MAVAARFLLAKPLYASFFPPLPTTRAIWVFRKGRLSGGRVPEGLPDSRMRCSGTWPVKRRSLRLGLQGSTPTATATPTPTPSASARLPPPRPGLAGLGHLRALFPAIPSRNIDRPPMISACVPNGLRPRPLPTATRRSSLFICLDLPAHRPPASRVAMGRGLGQPATPTPALRRAKVQISSAPAPGSAIHVRLSWCGAAGSKTASTPHIGSHVASHPIAFHPIPPSTCAVNARHSHPTTFWKCRASSLPSLPFHI</sequence>
<keyword evidence="3" id="KW-1185">Reference proteome</keyword>
<gene>
    <name evidence="2" type="ORF">BS50DRAFT_585435</name>
</gene>
<feature type="compositionally biased region" description="Low complexity" evidence="1">
    <location>
        <begin position="69"/>
        <end position="86"/>
    </location>
</feature>
<proteinExistence type="predicted"/>
<evidence type="ECO:0000256" key="1">
    <source>
        <dbReference type="SAM" id="MobiDB-lite"/>
    </source>
</evidence>
<dbReference type="AlphaFoldDB" id="A0A2T2NX52"/>
<protein>
    <submittedName>
        <fullName evidence="2">Uncharacterized protein</fullName>
    </submittedName>
</protein>
<organism evidence="2 3">
    <name type="scientific">Corynespora cassiicola Philippines</name>
    <dbReference type="NCBI Taxonomy" id="1448308"/>
    <lineage>
        <taxon>Eukaryota</taxon>
        <taxon>Fungi</taxon>
        <taxon>Dikarya</taxon>
        <taxon>Ascomycota</taxon>
        <taxon>Pezizomycotina</taxon>
        <taxon>Dothideomycetes</taxon>
        <taxon>Pleosporomycetidae</taxon>
        <taxon>Pleosporales</taxon>
        <taxon>Corynesporascaceae</taxon>
        <taxon>Corynespora</taxon>
    </lineage>
</organism>
<evidence type="ECO:0000313" key="2">
    <source>
        <dbReference type="EMBL" id="PSN69939.1"/>
    </source>
</evidence>